<feature type="domain" description="Helix-turn-helix" evidence="1">
    <location>
        <begin position="28"/>
        <end position="73"/>
    </location>
</feature>
<organism evidence="2 3">
    <name type="scientific">Sphingobacterium tenebrionis</name>
    <dbReference type="NCBI Taxonomy" id="3111775"/>
    <lineage>
        <taxon>Bacteria</taxon>
        <taxon>Pseudomonadati</taxon>
        <taxon>Bacteroidota</taxon>
        <taxon>Sphingobacteriia</taxon>
        <taxon>Sphingobacteriales</taxon>
        <taxon>Sphingobacteriaceae</taxon>
        <taxon>Sphingobacterium</taxon>
    </lineage>
</organism>
<keyword evidence="3" id="KW-1185">Reference proteome</keyword>
<dbReference type="SUPFAM" id="SSF46955">
    <property type="entry name" value="Putative DNA-binding domain"/>
    <property type="match status" value="1"/>
</dbReference>
<dbReference type="InterPro" id="IPR009061">
    <property type="entry name" value="DNA-bd_dom_put_sf"/>
</dbReference>
<dbReference type="InterPro" id="IPR041657">
    <property type="entry name" value="HTH_17"/>
</dbReference>
<dbReference type="Proteomes" id="UP001363035">
    <property type="component" value="Unassembled WGS sequence"/>
</dbReference>
<proteinExistence type="predicted"/>
<accession>A0ABU8I7J7</accession>
<evidence type="ECO:0000259" key="1">
    <source>
        <dbReference type="Pfam" id="PF12728"/>
    </source>
</evidence>
<dbReference type="RefSeq" id="WP_336557700.1">
    <property type="nucleotide sequence ID" value="NZ_JAYLLN010000025.1"/>
</dbReference>
<sequence length="81" mass="9542">MSLYENRLIPSEVQQVNPEISQPMQVELLGTQEVLKLLNISESTYYRLVKNGSLIPTKIGSRHYYRKNDLDAIFELFRRKK</sequence>
<evidence type="ECO:0000313" key="3">
    <source>
        <dbReference type="Proteomes" id="UP001363035"/>
    </source>
</evidence>
<evidence type="ECO:0000313" key="2">
    <source>
        <dbReference type="EMBL" id="MEI5985400.1"/>
    </source>
</evidence>
<gene>
    <name evidence="2" type="ORF">VJ786_10855</name>
</gene>
<name>A0ABU8I7J7_9SPHI</name>
<protein>
    <submittedName>
        <fullName evidence="2">Helix-turn-helix domain-containing protein</fullName>
    </submittedName>
</protein>
<reference evidence="2 3" key="1">
    <citation type="submission" date="2024-01" db="EMBL/GenBank/DDBJ databases">
        <title>Sphingobacterium tenebrionis sp. nov., a novel endophyte isolated from tenebrio molitor intestines.</title>
        <authorList>
            <person name="Zhang C."/>
        </authorList>
    </citation>
    <scope>NUCLEOTIDE SEQUENCE [LARGE SCALE GENOMIC DNA]</scope>
    <source>
        <strain evidence="2 3">PU5-4</strain>
    </source>
</reference>
<dbReference type="EMBL" id="JAYLLN010000025">
    <property type="protein sequence ID" value="MEI5985400.1"/>
    <property type="molecule type" value="Genomic_DNA"/>
</dbReference>
<comment type="caution">
    <text evidence="2">The sequence shown here is derived from an EMBL/GenBank/DDBJ whole genome shotgun (WGS) entry which is preliminary data.</text>
</comment>
<dbReference type="Pfam" id="PF12728">
    <property type="entry name" value="HTH_17"/>
    <property type="match status" value="1"/>
</dbReference>